<dbReference type="EMBL" id="CP012677">
    <property type="protein sequence ID" value="ALE91817.1"/>
    <property type="molecule type" value="Genomic_DNA"/>
</dbReference>
<gene>
    <name evidence="1" type="ORF">AOC05_04930</name>
</gene>
<proteinExistence type="predicted"/>
<dbReference type="Proteomes" id="UP000062833">
    <property type="component" value="Chromosome"/>
</dbReference>
<accession>A0A0M4QEQ8</accession>
<dbReference type="KEGG" id="aaq:AOC05_04930"/>
<evidence type="ECO:0000313" key="1">
    <source>
        <dbReference type="EMBL" id="ALE91817.1"/>
    </source>
</evidence>
<name>A0A0M4QEQ8_9MICC</name>
<keyword evidence="2" id="KW-1185">Reference proteome</keyword>
<reference evidence="2" key="1">
    <citation type="submission" date="2015-09" db="EMBL/GenBank/DDBJ databases">
        <title>Complete genome of Arthrobacter alpinus strain R3.8.</title>
        <authorList>
            <person name="See-Too W.S."/>
            <person name="Chan K.G."/>
        </authorList>
    </citation>
    <scope>NUCLEOTIDE SEQUENCE [LARGE SCALE GENOMIC DNA]</scope>
    <source>
        <strain evidence="2">R3.8</strain>
    </source>
</reference>
<organism evidence="1 2">
    <name type="scientific">Arthrobacter alpinus</name>
    <dbReference type="NCBI Taxonomy" id="656366"/>
    <lineage>
        <taxon>Bacteria</taxon>
        <taxon>Bacillati</taxon>
        <taxon>Actinomycetota</taxon>
        <taxon>Actinomycetes</taxon>
        <taxon>Micrococcales</taxon>
        <taxon>Micrococcaceae</taxon>
        <taxon>Arthrobacter</taxon>
    </lineage>
</organism>
<evidence type="ECO:0000313" key="2">
    <source>
        <dbReference type="Proteomes" id="UP000062833"/>
    </source>
</evidence>
<sequence length="69" mass="7512">MALALTAYEDGLCGDCAGHYSVTHGDENVGRWEGAESICHRCEAGESFRDSNKETYPGRKISLVEVDGF</sequence>
<dbReference type="PATRIC" id="fig|656366.3.peg.1062"/>
<dbReference type="AlphaFoldDB" id="A0A0M4QEQ8"/>
<protein>
    <submittedName>
        <fullName evidence="1">Uncharacterized protein</fullName>
    </submittedName>
</protein>